<sequence>MKKVTFLLILVTIFGCEIEKINYVQPIAVTFEPDNVMTTSASLGGAVASEGGKNVSEYGIVWDVNPNPTTADNKAARGVRIGEFYETFLGFQPNTTYYYRFYAINEVGVGYGDEYSFKTGIEAPCNPAVNNRVNLNSYSQININNVEMSHPSWGFNEGNIEFATSSYSSTARIFVQFNENNRRAPLSGEYTTVLGDFGNDVDLSTGKAKLFIQDYGMGYGGATAVAGTKFYVKNENNVLTIIFCDTHVGDHYILNGKFSYNLN</sequence>
<evidence type="ECO:0000313" key="1">
    <source>
        <dbReference type="EMBL" id="KGO95900.1"/>
    </source>
</evidence>
<evidence type="ECO:0000313" key="2">
    <source>
        <dbReference type="Proteomes" id="UP000030149"/>
    </source>
</evidence>
<dbReference type="AlphaFoldDB" id="V6S205"/>
<reference evidence="1 2" key="2">
    <citation type="journal article" date="2015" name="Stand. Genomic Sci.">
        <title>High quality draft genomic sequence of Flavobacterium enshiense DK69(T) and comparison among Flavobacterium genomes.</title>
        <authorList>
            <person name="Zeng Z."/>
            <person name="Chen C."/>
            <person name="Du H."/>
            <person name="Wang G."/>
            <person name="Li M."/>
        </authorList>
    </citation>
    <scope>NUCLEOTIDE SEQUENCE [LARGE SCALE GENOMIC DNA]</scope>
    <source>
        <strain evidence="1 2">DK69</strain>
    </source>
</reference>
<comment type="caution">
    <text evidence="1">The sequence shown here is derived from an EMBL/GenBank/DDBJ whole genome shotgun (WGS) entry which is preliminary data.</text>
</comment>
<protein>
    <recommendedName>
        <fullName evidence="3">Fibronectin type-III domain-containing protein</fullName>
    </recommendedName>
</protein>
<dbReference type="STRING" id="1107311.Q767_09475"/>
<dbReference type="Proteomes" id="UP000030149">
    <property type="component" value="Unassembled WGS sequence"/>
</dbReference>
<reference evidence="2" key="1">
    <citation type="submission" date="2013-09" db="EMBL/GenBank/DDBJ databases">
        <authorList>
            <person name="Zeng Z."/>
            <person name="Chen C."/>
        </authorList>
    </citation>
    <scope>NUCLEOTIDE SEQUENCE [LARGE SCALE GENOMIC DNA]</scope>
    <source>
        <strain evidence="2">DK69</strain>
    </source>
</reference>
<dbReference type="SUPFAM" id="SSF49265">
    <property type="entry name" value="Fibronectin type III"/>
    <property type="match status" value="1"/>
</dbReference>
<evidence type="ECO:0008006" key="3">
    <source>
        <dbReference type="Google" id="ProtNLM"/>
    </source>
</evidence>
<keyword evidence="2" id="KW-1185">Reference proteome</keyword>
<accession>V6S205</accession>
<proteinExistence type="predicted"/>
<dbReference type="EMBL" id="JRLZ01000008">
    <property type="protein sequence ID" value="KGO95900.1"/>
    <property type="molecule type" value="Genomic_DNA"/>
</dbReference>
<dbReference type="InterPro" id="IPR036116">
    <property type="entry name" value="FN3_sf"/>
</dbReference>
<dbReference type="RefSeq" id="WP_023574740.1">
    <property type="nucleotide sequence ID" value="NZ_AVCS01000028.1"/>
</dbReference>
<dbReference type="PROSITE" id="PS51257">
    <property type="entry name" value="PROKAR_LIPOPROTEIN"/>
    <property type="match status" value="1"/>
</dbReference>
<dbReference type="OrthoDB" id="9765957at2"/>
<gene>
    <name evidence="1" type="ORF">Q767_09475</name>
</gene>
<name>V6S205_9FLAO</name>
<organism evidence="1 2">
    <name type="scientific">Flavobacterium enshiense DK69</name>
    <dbReference type="NCBI Taxonomy" id="1107311"/>
    <lineage>
        <taxon>Bacteria</taxon>
        <taxon>Pseudomonadati</taxon>
        <taxon>Bacteroidota</taxon>
        <taxon>Flavobacteriia</taxon>
        <taxon>Flavobacteriales</taxon>
        <taxon>Flavobacteriaceae</taxon>
        <taxon>Flavobacterium</taxon>
    </lineage>
</organism>
<dbReference type="PATRIC" id="fig|1107311.3.peg.2746"/>
<dbReference type="eggNOG" id="COG4677">
    <property type="taxonomic scope" value="Bacteria"/>
</dbReference>